<accession>A0ABQ9HRW2</accession>
<dbReference type="Proteomes" id="UP001159363">
    <property type="component" value="Chromosome X"/>
</dbReference>
<organism evidence="2 3">
    <name type="scientific">Dryococelus australis</name>
    <dbReference type="NCBI Taxonomy" id="614101"/>
    <lineage>
        <taxon>Eukaryota</taxon>
        <taxon>Metazoa</taxon>
        <taxon>Ecdysozoa</taxon>
        <taxon>Arthropoda</taxon>
        <taxon>Hexapoda</taxon>
        <taxon>Insecta</taxon>
        <taxon>Pterygota</taxon>
        <taxon>Neoptera</taxon>
        <taxon>Polyneoptera</taxon>
        <taxon>Phasmatodea</taxon>
        <taxon>Verophasmatodea</taxon>
        <taxon>Anareolatae</taxon>
        <taxon>Phasmatidae</taxon>
        <taxon>Eurycanthinae</taxon>
        <taxon>Dryococelus</taxon>
    </lineage>
</organism>
<dbReference type="PANTHER" id="PTHR46289:SF19">
    <property type="entry name" value="ZINC FINGER MYM-TYPE CONTAINING 1"/>
    <property type="match status" value="1"/>
</dbReference>
<dbReference type="EMBL" id="JARBHB010000004">
    <property type="protein sequence ID" value="KAJ8887097.1"/>
    <property type="molecule type" value="Genomic_DNA"/>
</dbReference>
<sequence length="182" mass="21305">MQGQAYDWASDRSGLSNGVAARFKEDEPRALYTHCHVHLLDLAVRHFCEKVKPLQNVLYVMNSPREGNEETFKHIWNETEEIREKFSARAYVIARISMMRKWKVLRKIDSGDYNLTMNAYDVFQLLEIALSWLITTASEEISFYTLRCLKTYLRCMMREDRLSGLALTSIEQEPTSKLMQPD</sequence>
<dbReference type="InterPro" id="IPR008906">
    <property type="entry name" value="HATC_C_dom"/>
</dbReference>
<proteinExistence type="predicted"/>
<evidence type="ECO:0000259" key="1">
    <source>
        <dbReference type="Pfam" id="PF05699"/>
    </source>
</evidence>
<evidence type="ECO:0000313" key="3">
    <source>
        <dbReference type="Proteomes" id="UP001159363"/>
    </source>
</evidence>
<gene>
    <name evidence="2" type="ORF">PR048_013312</name>
</gene>
<dbReference type="InterPro" id="IPR052958">
    <property type="entry name" value="IFN-induced_PKR_regulator"/>
</dbReference>
<reference evidence="2 3" key="1">
    <citation type="submission" date="2023-02" db="EMBL/GenBank/DDBJ databases">
        <title>LHISI_Scaffold_Assembly.</title>
        <authorList>
            <person name="Stuart O.P."/>
            <person name="Cleave R."/>
            <person name="Magrath M.J.L."/>
            <person name="Mikheyev A.S."/>
        </authorList>
    </citation>
    <scope>NUCLEOTIDE SEQUENCE [LARGE SCALE GENOMIC DNA]</scope>
    <source>
        <strain evidence="2">Daus_M_001</strain>
        <tissue evidence="2">Leg muscle</tissue>
    </source>
</reference>
<dbReference type="Pfam" id="PF05699">
    <property type="entry name" value="Dimer_Tnp_hAT"/>
    <property type="match status" value="1"/>
</dbReference>
<feature type="domain" description="HAT C-terminal dimerisation" evidence="1">
    <location>
        <begin position="122"/>
        <end position="173"/>
    </location>
</feature>
<comment type="caution">
    <text evidence="2">The sequence shown here is derived from an EMBL/GenBank/DDBJ whole genome shotgun (WGS) entry which is preliminary data.</text>
</comment>
<keyword evidence="3" id="KW-1185">Reference proteome</keyword>
<protein>
    <recommendedName>
        <fullName evidence="1">HAT C-terminal dimerisation domain-containing protein</fullName>
    </recommendedName>
</protein>
<dbReference type="PANTHER" id="PTHR46289">
    <property type="entry name" value="52 KDA REPRESSOR OF THE INHIBITOR OF THE PROTEIN KINASE-LIKE PROTEIN-RELATED"/>
    <property type="match status" value="1"/>
</dbReference>
<name>A0ABQ9HRW2_9NEOP</name>
<evidence type="ECO:0000313" key="2">
    <source>
        <dbReference type="EMBL" id="KAJ8887097.1"/>
    </source>
</evidence>